<keyword evidence="1" id="KW-0472">Membrane</keyword>
<dbReference type="SUPFAM" id="SSF54523">
    <property type="entry name" value="Pili subunits"/>
    <property type="match status" value="1"/>
</dbReference>
<dbReference type="AlphaFoldDB" id="A0A947GMI3"/>
<evidence type="ECO:0008006" key="4">
    <source>
        <dbReference type="Google" id="ProtNLM"/>
    </source>
</evidence>
<evidence type="ECO:0000256" key="1">
    <source>
        <dbReference type="SAM" id="Phobius"/>
    </source>
</evidence>
<dbReference type="RefSeq" id="WP_215608635.1">
    <property type="nucleotide sequence ID" value="NZ_JADOES010000013.1"/>
</dbReference>
<keyword evidence="1" id="KW-0812">Transmembrane</keyword>
<reference evidence="2" key="1">
    <citation type="submission" date="2020-11" db="EMBL/GenBank/DDBJ databases">
        <authorList>
            <person name="Konstantinou D."/>
            <person name="Gkelis S."/>
            <person name="Popin R."/>
            <person name="Fewer D."/>
            <person name="Sivonen K."/>
        </authorList>
    </citation>
    <scope>NUCLEOTIDE SEQUENCE</scope>
    <source>
        <strain evidence="2">TAU-MAC 1115</strain>
    </source>
</reference>
<dbReference type="PROSITE" id="PS00409">
    <property type="entry name" value="PROKAR_NTER_METHYL"/>
    <property type="match status" value="1"/>
</dbReference>
<organism evidence="2 3">
    <name type="scientific">Leptothoe spongobia TAU-MAC 1115</name>
    <dbReference type="NCBI Taxonomy" id="1967444"/>
    <lineage>
        <taxon>Bacteria</taxon>
        <taxon>Bacillati</taxon>
        <taxon>Cyanobacteriota</taxon>
        <taxon>Cyanophyceae</taxon>
        <taxon>Nodosilineales</taxon>
        <taxon>Cymatolegaceae</taxon>
        <taxon>Leptothoe</taxon>
        <taxon>Leptothoe spongobia</taxon>
    </lineage>
</organism>
<accession>A0A947GMI3</accession>
<name>A0A947GMI3_9CYAN</name>
<keyword evidence="1" id="KW-1133">Transmembrane helix</keyword>
<evidence type="ECO:0000313" key="3">
    <source>
        <dbReference type="Proteomes" id="UP000717364"/>
    </source>
</evidence>
<dbReference type="InterPro" id="IPR012902">
    <property type="entry name" value="N_methyl_site"/>
</dbReference>
<evidence type="ECO:0000313" key="2">
    <source>
        <dbReference type="EMBL" id="MBT9315566.1"/>
    </source>
</evidence>
<comment type="caution">
    <text evidence="2">The sequence shown here is derived from an EMBL/GenBank/DDBJ whole genome shotgun (WGS) entry which is preliminary data.</text>
</comment>
<dbReference type="Gene3D" id="3.30.700.10">
    <property type="entry name" value="Glycoprotein, Type 4 Pilin"/>
    <property type="match status" value="1"/>
</dbReference>
<dbReference type="InterPro" id="IPR045584">
    <property type="entry name" value="Pilin-like"/>
</dbReference>
<dbReference type="EMBL" id="JADOES010000013">
    <property type="protein sequence ID" value="MBT9315566.1"/>
    <property type="molecule type" value="Genomic_DNA"/>
</dbReference>
<feature type="transmembrane region" description="Helical" evidence="1">
    <location>
        <begin position="20"/>
        <end position="43"/>
    </location>
</feature>
<protein>
    <recommendedName>
        <fullName evidence="4">Prepilin-type N-terminal cleavage/methylation domain-containing protein</fullName>
    </recommendedName>
</protein>
<reference evidence="2" key="2">
    <citation type="journal article" date="2021" name="Mar. Drugs">
        <title>Genome Reduction and Secondary Metabolism of the Marine Sponge-Associated Cyanobacterium Leptothoe.</title>
        <authorList>
            <person name="Konstantinou D."/>
            <person name="Popin R.V."/>
            <person name="Fewer D.P."/>
            <person name="Sivonen K."/>
            <person name="Gkelis S."/>
        </authorList>
    </citation>
    <scope>NUCLEOTIDE SEQUENCE</scope>
    <source>
        <strain evidence="2">TAU-MAC 1115</strain>
    </source>
</reference>
<keyword evidence="3" id="KW-1185">Reference proteome</keyword>
<gene>
    <name evidence="2" type="ORF">IXB50_09030</name>
</gene>
<dbReference type="Proteomes" id="UP000717364">
    <property type="component" value="Unassembled WGS sequence"/>
</dbReference>
<proteinExistence type="predicted"/>
<sequence>MKRSLVFRRDISSAGGFTLIEVIVVVVFAGALAAIAAPGWLGYLDRRRIVTTRDNIYQDLLRAQAISQQRNTSYQLTLREKAGGEDIVQWVVQPTNPGNAIPQDSAWEESPVGLEINTSISLPRDAVREDGSANLYYVRFDYRGNIDESTDDIVGRELVVSSSSTAEDDATDVTAKSIVIETILGSIRKAD</sequence>